<keyword evidence="3 6" id="KW-0812">Transmembrane</keyword>
<accession>A0A7R9MF92</accession>
<feature type="transmembrane region" description="Helical" evidence="6">
    <location>
        <begin position="152"/>
        <end position="170"/>
    </location>
</feature>
<evidence type="ECO:0000256" key="1">
    <source>
        <dbReference type="ARBA" id="ARBA00004141"/>
    </source>
</evidence>
<evidence type="ECO:0000256" key="4">
    <source>
        <dbReference type="ARBA" id="ARBA00022989"/>
    </source>
</evidence>
<keyword evidence="4 6" id="KW-1133">Transmembrane helix</keyword>
<dbReference type="EMBL" id="OC931460">
    <property type="protein sequence ID" value="CAD7659140.1"/>
    <property type="molecule type" value="Genomic_DNA"/>
</dbReference>
<keyword evidence="8" id="KW-1185">Reference proteome</keyword>
<evidence type="ECO:0000256" key="2">
    <source>
        <dbReference type="ARBA" id="ARBA00009190"/>
    </source>
</evidence>
<dbReference type="GO" id="GO:0005794">
    <property type="term" value="C:Golgi apparatus"/>
    <property type="evidence" value="ECO:0007669"/>
    <property type="project" value="TreeGrafter"/>
</dbReference>
<evidence type="ECO:0000313" key="7">
    <source>
        <dbReference type="EMBL" id="CAD7659140.1"/>
    </source>
</evidence>
<comment type="subcellular location">
    <subcellularLocation>
        <location evidence="1 6">Membrane</location>
        <topology evidence="1 6">Multi-pass membrane protein</topology>
    </subcellularLocation>
</comment>
<reference evidence="7" key="1">
    <citation type="submission" date="2020-11" db="EMBL/GenBank/DDBJ databases">
        <authorList>
            <person name="Tran Van P."/>
        </authorList>
    </citation>
    <scope>NUCLEOTIDE SEQUENCE</scope>
</reference>
<organism evidence="7">
    <name type="scientific">Oppiella nova</name>
    <dbReference type="NCBI Taxonomy" id="334625"/>
    <lineage>
        <taxon>Eukaryota</taxon>
        <taxon>Metazoa</taxon>
        <taxon>Ecdysozoa</taxon>
        <taxon>Arthropoda</taxon>
        <taxon>Chelicerata</taxon>
        <taxon>Arachnida</taxon>
        <taxon>Acari</taxon>
        <taxon>Acariformes</taxon>
        <taxon>Sarcoptiformes</taxon>
        <taxon>Oribatida</taxon>
        <taxon>Brachypylina</taxon>
        <taxon>Oppioidea</taxon>
        <taxon>Oppiidae</taxon>
        <taxon>Oppiella</taxon>
    </lineage>
</organism>
<evidence type="ECO:0000256" key="6">
    <source>
        <dbReference type="RuleBase" id="RU365102"/>
    </source>
</evidence>
<dbReference type="PROSITE" id="PS01214">
    <property type="entry name" value="UPF0016"/>
    <property type="match status" value="1"/>
</dbReference>
<dbReference type="InterPro" id="IPR049555">
    <property type="entry name" value="GDT1-like_CS"/>
</dbReference>
<dbReference type="Proteomes" id="UP000728032">
    <property type="component" value="Unassembled WGS sequence"/>
</dbReference>
<sequence length="297" mass="33453">MDTNTDNTDANDYHKCYNICDDDYTPTIAANTTTSSANRHVSRDFKDNYLHTKRVFILLSCVQPIHCGRNDSQYAGNRLYDSAFRPGDNVNYVDSRSTSESVDEEDLWSRLSELKFFHAFIASISVIIVSELGDKTFFIAAIMAMRHARSTVFMAAMSAIFVMNTLAVLLGMATTVIPRFITHYGSIVLFALFGLKMLHEAHQMSADEGKEEYEEVQKSLSKRETADLEYNMVSTSSEDPETGVIKTITAVSLGTRLRRKLMVYVSLVFIETFTMTFLAEWGDRSQISTIILAAREA</sequence>
<feature type="transmembrane region" description="Helical" evidence="6">
    <location>
        <begin position="261"/>
        <end position="279"/>
    </location>
</feature>
<dbReference type="GO" id="GO:0015085">
    <property type="term" value="F:calcium ion transmembrane transporter activity"/>
    <property type="evidence" value="ECO:0007669"/>
    <property type="project" value="TreeGrafter"/>
</dbReference>
<keyword evidence="5 6" id="KW-0472">Membrane</keyword>
<protein>
    <recommendedName>
        <fullName evidence="6">GDT1 family protein</fullName>
    </recommendedName>
</protein>
<comment type="similarity">
    <text evidence="2 6">Belongs to the GDT1 family.</text>
</comment>
<dbReference type="PANTHER" id="PTHR12608:SF1">
    <property type="entry name" value="TRANSMEMBRANE PROTEIN 165"/>
    <property type="match status" value="1"/>
</dbReference>
<evidence type="ECO:0000256" key="3">
    <source>
        <dbReference type="ARBA" id="ARBA00022692"/>
    </source>
</evidence>
<feature type="transmembrane region" description="Helical" evidence="6">
    <location>
        <begin position="176"/>
        <end position="195"/>
    </location>
</feature>
<comment type="caution">
    <text evidence="6">Lacks conserved residue(s) required for the propagation of feature annotation.</text>
</comment>
<evidence type="ECO:0000256" key="5">
    <source>
        <dbReference type="ARBA" id="ARBA00023136"/>
    </source>
</evidence>
<dbReference type="InterPro" id="IPR001727">
    <property type="entry name" value="GDT1-like"/>
</dbReference>
<dbReference type="GO" id="GO:0032468">
    <property type="term" value="P:Golgi calcium ion homeostasis"/>
    <property type="evidence" value="ECO:0007669"/>
    <property type="project" value="TreeGrafter"/>
</dbReference>
<dbReference type="GO" id="GO:0005384">
    <property type="term" value="F:manganese ion transmembrane transporter activity"/>
    <property type="evidence" value="ECO:0007669"/>
    <property type="project" value="TreeGrafter"/>
</dbReference>
<dbReference type="EMBL" id="CAJPVJ010016635">
    <property type="protein sequence ID" value="CAG2176302.1"/>
    <property type="molecule type" value="Genomic_DNA"/>
</dbReference>
<gene>
    <name evidence="7" type="ORF">ONB1V03_LOCUS15736</name>
</gene>
<dbReference type="GO" id="GO:0016020">
    <property type="term" value="C:membrane"/>
    <property type="evidence" value="ECO:0007669"/>
    <property type="project" value="UniProtKB-SubCell"/>
</dbReference>
<evidence type="ECO:0000313" key="8">
    <source>
        <dbReference type="Proteomes" id="UP000728032"/>
    </source>
</evidence>
<dbReference type="GO" id="GO:0032472">
    <property type="term" value="P:Golgi calcium ion transport"/>
    <property type="evidence" value="ECO:0007669"/>
    <property type="project" value="TreeGrafter"/>
</dbReference>
<proteinExistence type="inferred from homology"/>
<name>A0A7R9MF92_9ACAR</name>
<dbReference type="OrthoDB" id="442680at2759"/>
<dbReference type="AlphaFoldDB" id="A0A7R9MF92"/>
<dbReference type="Pfam" id="PF01169">
    <property type="entry name" value="GDT1"/>
    <property type="match status" value="2"/>
</dbReference>
<dbReference type="PANTHER" id="PTHR12608">
    <property type="entry name" value="TRANSMEMBRANE PROTEIN HTP-1 RELATED"/>
    <property type="match status" value="1"/>
</dbReference>